<accession>A0A8S1X9L4</accession>
<organism evidence="1 2">
    <name type="scientific">Paramecium octaurelia</name>
    <dbReference type="NCBI Taxonomy" id="43137"/>
    <lineage>
        <taxon>Eukaryota</taxon>
        <taxon>Sar</taxon>
        <taxon>Alveolata</taxon>
        <taxon>Ciliophora</taxon>
        <taxon>Intramacronucleata</taxon>
        <taxon>Oligohymenophorea</taxon>
        <taxon>Peniculida</taxon>
        <taxon>Parameciidae</taxon>
        <taxon>Paramecium</taxon>
    </lineage>
</organism>
<reference evidence="1" key="1">
    <citation type="submission" date="2021-01" db="EMBL/GenBank/DDBJ databases">
        <authorList>
            <consortium name="Genoscope - CEA"/>
            <person name="William W."/>
        </authorList>
    </citation>
    <scope>NUCLEOTIDE SEQUENCE</scope>
</reference>
<dbReference type="EMBL" id="CAJJDP010000115">
    <property type="protein sequence ID" value="CAD8197709.1"/>
    <property type="molecule type" value="Genomic_DNA"/>
</dbReference>
<name>A0A8S1X9L4_PAROT</name>
<sequence length="53" mass="6020">MIPRQLLSIVFGEKENMGILKLMSYDGIKDLIKESIKRNSQFLTDVCSSKTCP</sequence>
<comment type="caution">
    <text evidence="1">The sequence shown here is derived from an EMBL/GenBank/DDBJ whole genome shotgun (WGS) entry which is preliminary data.</text>
</comment>
<proteinExistence type="predicted"/>
<evidence type="ECO:0000313" key="1">
    <source>
        <dbReference type="EMBL" id="CAD8197709.1"/>
    </source>
</evidence>
<keyword evidence="2" id="KW-1185">Reference proteome</keyword>
<evidence type="ECO:0000313" key="2">
    <source>
        <dbReference type="Proteomes" id="UP000683925"/>
    </source>
</evidence>
<gene>
    <name evidence="1" type="ORF">POCTA_138.1.T1150028</name>
</gene>
<dbReference type="Proteomes" id="UP000683925">
    <property type="component" value="Unassembled WGS sequence"/>
</dbReference>
<dbReference type="AlphaFoldDB" id="A0A8S1X9L4"/>
<protein>
    <submittedName>
        <fullName evidence="1">Uncharacterized protein</fullName>
    </submittedName>
</protein>